<keyword evidence="2" id="KW-1185">Reference proteome</keyword>
<dbReference type="Gene3D" id="3.40.50.1000">
    <property type="entry name" value="HAD superfamily/HAD-like"/>
    <property type="match status" value="1"/>
</dbReference>
<dbReference type="GO" id="GO:0016791">
    <property type="term" value="F:phosphatase activity"/>
    <property type="evidence" value="ECO:0007669"/>
    <property type="project" value="UniProtKB-ARBA"/>
</dbReference>
<name>A0A0R2M5J0_9LACO</name>
<keyword evidence="1" id="KW-0378">Hydrolase</keyword>
<dbReference type="OrthoDB" id="9814970at2"/>
<dbReference type="PROSITE" id="PS01229">
    <property type="entry name" value="COF_2"/>
    <property type="match status" value="1"/>
</dbReference>
<proteinExistence type="predicted"/>
<dbReference type="NCBIfam" id="TIGR01484">
    <property type="entry name" value="HAD-SF-IIB"/>
    <property type="match status" value="1"/>
</dbReference>
<dbReference type="AlphaFoldDB" id="A0A0R2M5J0"/>
<evidence type="ECO:0000313" key="1">
    <source>
        <dbReference type="EMBL" id="KRO08615.1"/>
    </source>
</evidence>
<dbReference type="SFLD" id="SFLDS00003">
    <property type="entry name" value="Haloacid_Dehalogenase"/>
    <property type="match status" value="1"/>
</dbReference>
<dbReference type="RefSeq" id="WP_057707200.1">
    <property type="nucleotide sequence ID" value="NZ_JQCL01000080.1"/>
</dbReference>
<dbReference type="GO" id="GO:0000287">
    <property type="term" value="F:magnesium ion binding"/>
    <property type="evidence" value="ECO:0007669"/>
    <property type="project" value="TreeGrafter"/>
</dbReference>
<dbReference type="PANTHER" id="PTHR10000">
    <property type="entry name" value="PHOSPHOSERINE PHOSPHATASE"/>
    <property type="match status" value="1"/>
</dbReference>
<protein>
    <submittedName>
        <fullName evidence="1">Hydrolase, had superfamily, cof family</fullName>
    </submittedName>
</protein>
<comment type="caution">
    <text evidence="1">The sequence shown here is derived from an EMBL/GenBank/DDBJ whole genome shotgun (WGS) entry which is preliminary data.</text>
</comment>
<dbReference type="CDD" id="cd07518">
    <property type="entry name" value="HAD_YbiV-Like"/>
    <property type="match status" value="1"/>
</dbReference>
<dbReference type="EMBL" id="JQCL01000080">
    <property type="protein sequence ID" value="KRO08615.1"/>
    <property type="molecule type" value="Genomic_DNA"/>
</dbReference>
<dbReference type="Pfam" id="PF08282">
    <property type="entry name" value="Hydrolase_3"/>
    <property type="match status" value="1"/>
</dbReference>
<dbReference type="NCBIfam" id="TIGR00099">
    <property type="entry name" value="Cof-subfamily"/>
    <property type="match status" value="1"/>
</dbReference>
<gene>
    <name evidence="1" type="ORF">IV64_GL000707</name>
</gene>
<reference evidence="1 2" key="1">
    <citation type="journal article" date="2015" name="Genome Announc.">
        <title>Expanding the biotechnology potential of lactobacilli through comparative genomics of 213 strains and associated genera.</title>
        <authorList>
            <person name="Sun Z."/>
            <person name="Harris H.M."/>
            <person name="McCann A."/>
            <person name="Guo C."/>
            <person name="Argimon S."/>
            <person name="Zhang W."/>
            <person name="Yang X."/>
            <person name="Jeffery I.B."/>
            <person name="Cooney J.C."/>
            <person name="Kagawa T.F."/>
            <person name="Liu W."/>
            <person name="Song Y."/>
            <person name="Salvetti E."/>
            <person name="Wrobel A."/>
            <person name="Rasinkangas P."/>
            <person name="Parkhill J."/>
            <person name="Rea M.C."/>
            <person name="O'Sullivan O."/>
            <person name="Ritari J."/>
            <person name="Douillard F.P."/>
            <person name="Paul Ross R."/>
            <person name="Yang R."/>
            <person name="Briner A.E."/>
            <person name="Felis G.E."/>
            <person name="de Vos W.M."/>
            <person name="Barrangou R."/>
            <person name="Klaenhammer T.R."/>
            <person name="Caufield P.W."/>
            <person name="Cui Y."/>
            <person name="Zhang H."/>
            <person name="O'Toole P.W."/>
        </authorList>
    </citation>
    <scope>NUCLEOTIDE SEQUENCE [LARGE SCALE GENOMIC DNA]</scope>
    <source>
        <strain evidence="1 2">LMG 26013</strain>
    </source>
</reference>
<accession>A0A0R2M5J0</accession>
<dbReference type="SFLD" id="SFLDG01140">
    <property type="entry name" value="C2.B:_Phosphomannomutase_and_P"/>
    <property type="match status" value="1"/>
</dbReference>
<dbReference type="SUPFAM" id="SSF56784">
    <property type="entry name" value="HAD-like"/>
    <property type="match status" value="1"/>
</dbReference>
<dbReference type="Gene3D" id="3.30.1240.10">
    <property type="match status" value="1"/>
</dbReference>
<dbReference type="PANTHER" id="PTHR10000:SF53">
    <property type="entry name" value="5-AMINO-6-(5-PHOSPHO-D-RIBITYLAMINO)URACIL PHOSPHATASE YBJI-RELATED"/>
    <property type="match status" value="1"/>
</dbReference>
<dbReference type="GO" id="GO:0005829">
    <property type="term" value="C:cytosol"/>
    <property type="evidence" value="ECO:0007669"/>
    <property type="project" value="TreeGrafter"/>
</dbReference>
<dbReference type="InterPro" id="IPR036412">
    <property type="entry name" value="HAD-like_sf"/>
</dbReference>
<dbReference type="InterPro" id="IPR006379">
    <property type="entry name" value="HAD-SF_hydro_IIB"/>
</dbReference>
<dbReference type="PATRIC" id="fig|942150.3.peg.724"/>
<organism evidence="1 2">
    <name type="scientific">Lactiplantibacillus xiangfangensis</name>
    <dbReference type="NCBI Taxonomy" id="942150"/>
    <lineage>
        <taxon>Bacteria</taxon>
        <taxon>Bacillati</taxon>
        <taxon>Bacillota</taxon>
        <taxon>Bacilli</taxon>
        <taxon>Lactobacillales</taxon>
        <taxon>Lactobacillaceae</taxon>
        <taxon>Lactiplantibacillus</taxon>
    </lineage>
</organism>
<sequence>MKVKIIATDLDGTFLRDDHQFDRDRFQLQLDQMNRQGQHFVVASGNQLQHCIDVFAGIDGELTYVAENGGLVMDNHGQTLHESLIDLDLFRELLTFVATTPAMAGVQISVSGKQGAYVRPQDDNPLMRYFLSNLHVVDDLTTVNDHVYKVNFSWPDADANVHAAAINRHFDKRLRATVSGGNGLDVIPPHVHKAAGLAYLQAHWQVTPSETAAFGDNGNDLEMLREADYSYAMKNAIAPVKQVATYETPRDNNHDGVLAIIDGLLTDA</sequence>
<dbReference type="InterPro" id="IPR000150">
    <property type="entry name" value="Cof"/>
</dbReference>
<dbReference type="STRING" id="942150.IV64_GL000707"/>
<dbReference type="Proteomes" id="UP000051783">
    <property type="component" value="Unassembled WGS sequence"/>
</dbReference>
<evidence type="ECO:0000313" key="2">
    <source>
        <dbReference type="Proteomes" id="UP000051783"/>
    </source>
</evidence>
<dbReference type="InterPro" id="IPR023214">
    <property type="entry name" value="HAD_sf"/>
</dbReference>